<reference evidence="5 6" key="1">
    <citation type="submission" date="2020-05" db="EMBL/GenBank/DDBJ databases">
        <title>Identification and distribution of gene clusters putatively required for synthesis of sphingolipid metabolism inhibitors in phylogenetically diverse species of the filamentous fungus Fusarium.</title>
        <authorList>
            <person name="Kim H.-S."/>
            <person name="Busman M."/>
            <person name="Brown D.W."/>
            <person name="Divon H."/>
            <person name="Uhlig S."/>
            <person name="Proctor R.H."/>
        </authorList>
    </citation>
    <scope>NUCLEOTIDE SEQUENCE [LARGE SCALE GENOMIC DNA]</scope>
    <source>
        <strain evidence="5 6">NRRL 36939</strain>
    </source>
</reference>
<dbReference type="GO" id="GO:0005634">
    <property type="term" value="C:nucleus"/>
    <property type="evidence" value="ECO:0007669"/>
    <property type="project" value="UniProtKB-SubCell"/>
</dbReference>
<evidence type="ECO:0000313" key="6">
    <source>
        <dbReference type="Proteomes" id="UP000546213"/>
    </source>
</evidence>
<keyword evidence="6" id="KW-1185">Reference proteome</keyword>
<dbReference type="GO" id="GO:0003700">
    <property type="term" value="F:DNA-binding transcription factor activity"/>
    <property type="evidence" value="ECO:0007669"/>
    <property type="project" value="InterPro"/>
</dbReference>
<evidence type="ECO:0000313" key="5">
    <source>
        <dbReference type="EMBL" id="KAF5589462.1"/>
    </source>
</evidence>
<dbReference type="OrthoDB" id="4898680at2759"/>
<keyword evidence="2" id="KW-0479">Metal-binding</keyword>
<evidence type="ECO:0000256" key="3">
    <source>
        <dbReference type="ARBA" id="ARBA00023125"/>
    </source>
</evidence>
<dbReference type="EMBL" id="JAAOAS010000154">
    <property type="protein sequence ID" value="KAF5589462.1"/>
    <property type="molecule type" value="Genomic_DNA"/>
</dbReference>
<evidence type="ECO:0000256" key="4">
    <source>
        <dbReference type="ARBA" id="ARBA00023242"/>
    </source>
</evidence>
<name>A0A8H5P418_9HYPO</name>
<keyword evidence="3" id="KW-0238">DNA-binding</keyword>
<evidence type="ECO:0000256" key="1">
    <source>
        <dbReference type="ARBA" id="ARBA00004123"/>
    </source>
</evidence>
<dbReference type="AlphaFoldDB" id="A0A8H5P418"/>
<keyword evidence="4" id="KW-0539">Nucleus</keyword>
<comment type="caution">
    <text evidence="5">The sequence shown here is derived from an EMBL/GenBank/DDBJ whole genome shotgun (WGS) entry which is preliminary data.</text>
</comment>
<comment type="subcellular location">
    <subcellularLocation>
        <location evidence="1">Nucleus</location>
    </subcellularLocation>
</comment>
<organism evidence="5 6">
    <name type="scientific">Fusarium pseudocircinatum</name>
    <dbReference type="NCBI Taxonomy" id="56676"/>
    <lineage>
        <taxon>Eukaryota</taxon>
        <taxon>Fungi</taxon>
        <taxon>Dikarya</taxon>
        <taxon>Ascomycota</taxon>
        <taxon>Pezizomycotina</taxon>
        <taxon>Sordariomycetes</taxon>
        <taxon>Hypocreomycetidae</taxon>
        <taxon>Hypocreales</taxon>
        <taxon>Nectriaceae</taxon>
        <taxon>Fusarium</taxon>
        <taxon>Fusarium fujikuroi species complex</taxon>
    </lineage>
</organism>
<proteinExistence type="predicted"/>
<evidence type="ECO:0008006" key="7">
    <source>
        <dbReference type="Google" id="ProtNLM"/>
    </source>
</evidence>
<evidence type="ECO:0000256" key="2">
    <source>
        <dbReference type="ARBA" id="ARBA00022723"/>
    </source>
</evidence>
<dbReference type="InterPro" id="IPR050987">
    <property type="entry name" value="AtrR-like"/>
</dbReference>
<dbReference type="Proteomes" id="UP000546213">
    <property type="component" value="Unassembled WGS sequence"/>
</dbReference>
<dbReference type="GO" id="GO:0046872">
    <property type="term" value="F:metal ion binding"/>
    <property type="evidence" value="ECO:0007669"/>
    <property type="project" value="UniProtKB-KW"/>
</dbReference>
<dbReference type="PANTHER" id="PTHR46910:SF3">
    <property type="entry name" value="HALOTOLERANCE PROTEIN 9-RELATED"/>
    <property type="match status" value="1"/>
</dbReference>
<gene>
    <name evidence="5" type="ORF">FPCIR_6768</name>
</gene>
<dbReference type="CDD" id="cd12148">
    <property type="entry name" value="fungal_TF_MHR"/>
    <property type="match status" value="1"/>
</dbReference>
<dbReference type="GO" id="GO:0003677">
    <property type="term" value="F:DNA binding"/>
    <property type="evidence" value="ECO:0007669"/>
    <property type="project" value="UniProtKB-KW"/>
</dbReference>
<accession>A0A8H5P418</accession>
<protein>
    <recommendedName>
        <fullName evidence="7">Transcription factor domain-containing protein</fullName>
    </recommendedName>
</protein>
<sequence length="511" mass="57492">MLKVSTTRQRNVLRLQKHTFQEKTNITVLGRDDGCPVFFNKVSHTHQPDSLEDQAQVLYPAAPTTAANANTHPNLDHLYPNPGHLGLSSHVAIFNQIFPDNQQDEAFVQSPSKTSLGTSGSSFEPDKHPTIRRAAEILKSVVVAGYHLWQRLGNVISSTMALGYHENLENKDKAPLILIELRKTAFSRIYSADKNVSLFLGRPLRFSKRFAVFQVPDSRLPLDGESLWQYEPLAPAQWDPDSAMNYRAESRWSALCASIKEDIIELLFDPTRNHSTSNMNNLQVVADAQWNALPERFRLEAGVKPQTEDPFECDFMISIRLNYLHIIFLLHRLALERLSEPSEPLVKASIEMLSLSVDAIILRDELSNSGTRLSWKIAHYGLPATGILLLAFLKPHPIPLCLQVARSQVLQNLAVLAAEVGRGTVVRADDPNYELLHKATQTIHRFLDFIHNGQAMDAASQILMQAPEEPLWVQQLGQDLLESDVLFWQGIAEHPSLYNYTPLLASEEQVN</sequence>
<dbReference type="PANTHER" id="PTHR46910">
    <property type="entry name" value="TRANSCRIPTION FACTOR PDR1"/>
    <property type="match status" value="1"/>
</dbReference>